<dbReference type="Proteomes" id="UP001290462">
    <property type="component" value="Unassembled WGS sequence"/>
</dbReference>
<accession>A0AAW9K0D7</accession>
<reference evidence="1" key="1">
    <citation type="submission" date="2023-08" db="EMBL/GenBank/DDBJ databases">
        <title>Genomic characterization of piscicolin 126 produced by Carnobacterium maltaromaticum CM22 strain isolated from salmon (Salmo salar).</title>
        <authorList>
            <person name="Gonzalez-Gragera E."/>
            <person name="Garcia-Lopez J.D."/>
            <person name="Teso-Perez C."/>
            <person name="Gimenez-Hernandez I."/>
            <person name="Peralta-Sanchez J.M."/>
            <person name="Valdivia E."/>
            <person name="Montalban-Lopez M."/>
            <person name="Martin-Platero A.M."/>
            <person name="Banos A."/>
            <person name="Martinez-Bueno M."/>
        </authorList>
    </citation>
    <scope>NUCLEOTIDE SEQUENCE</scope>
    <source>
        <strain evidence="1">CM22</strain>
    </source>
</reference>
<dbReference type="RefSeq" id="WP_322808283.1">
    <property type="nucleotide sequence ID" value="NZ_JAVBVO010000001.1"/>
</dbReference>
<comment type="caution">
    <text evidence="1">The sequence shown here is derived from an EMBL/GenBank/DDBJ whole genome shotgun (WGS) entry which is preliminary data.</text>
</comment>
<dbReference type="Gene3D" id="3.40.50.300">
    <property type="entry name" value="P-loop containing nucleotide triphosphate hydrolases"/>
    <property type="match status" value="1"/>
</dbReference>
<dbReference type="PANTHER" id="PTHR37816">
    <property type="entry name" value="YALI0E33011P"/>
    <property type="match status" value="1"/>
</dbReference>
<dbReference type="PANTHER" id="PTHR37816:SF3">
    <property type="entry name" value="MODULATES DNA TOPOLOGY"/>
    <property type="match status" value="1"/>
</dbReference>
<dbReference type="InterPro" id="IPR052922">
    <property type="entry name" value="Cytidylate_Kinase-2"/>
</dbReference>
<organism evidence="1 2">
    <name type="scientific">Carnobacterium maltaromaticum</name>
    <name type="common">Carnobacterium piscicola</name>
    <dbReference type="NCBI Taxonomy" id="2751"/>
    <lineage>
        <taxon>Bacteria</taxon>
        <taxon>Bacillati</taxon>
        <taxon>Bacillota</taxon>
        <taxon>Bacilli</taxon>
        <taxon>Lactobacillales</taxon>
        <taxon>Carnobacteriaceae</taxon>
        <taxon>Carnobacterium</taxon>
    </lineage>
</organism>
<dbReference type="InterPro" id="IPR027417">
    <property type="entry name" value="P-loop_NTPase"/>
</dbReference>
<protein>
    <submittedName>
        <fullName evidence="1">AAA family ATPase</fullName>
    </submittedName>
</protein>
<dbReference type="AlphaFoldDB" id="A0AAW9K0D7"/>
<dbReference type="SUPFAM" id="SSF52540">
    <property type="entry name" value="P-loop containing nucleoside triphosphate hydrolases"/>
    <property type="match status" value="1"/>
</dbReference>
<evidence type="ECO:0000313" key="2">
    <source>
        <dbReference type="Proteomes" id="UP001290462"/>
    </source>
</evidence>
<sequence length="175" mass="20519">MKKIIVIGPSGSGKSTLARKIAPILNLPLYHLDQLFWQAGWKSISQEAFTEKLQEIIKKEEWIIDGNFNHSLESRIEKADTIIFLDVPRRLYFPRIFKRYFQNYGRVRVDMSPGCVEQLDKEFLKFVWTFSKKVRPSLIEKLKGLKPEQTLIILRSKKEVNFFIENLPSSKSDKT</sequence>
<name>A0AAW9K0D7_CARML</name>
<dbReference type="EMBL" id="JAVBVO010000001">
    <property type="protein sequence ID" value="MDZ5757242.1"/>
    <property type="molecule type" value="Genomic_DNA"/>
</dbReference>
<proteinExistence type="predicted"/>
<evidence type="ECO:0000313" key="1">
    <source>
        <dbReference type="EMBL" id="MDZ5757242.1"/>
    </source>
</evidence>
<gene>
    <name evidence="1" type="ORF">RAK27_01065</name>
</gene>